<dbReference type="AlphaFoldDB" id="F6CZX6"/>
<dbReference type="eggNOG" id="COG4191">
    <property type="taxonomic scope" value="Bacteria"/>
</dbReference>
<dbReference type="OrthoDB" id="1931120at2"/>
<sequence>MDYEAAFQRERKARKNAEQILEKKSRELHFANAALKENVSSLHFAVEENKFLIHISDYGINRPKLRDFLPPMVNNMMVLSEISFAAFAHFPFNTKHDDYFSPLFCNPNQENHDEMTMQKDEVEKIIKDVEPIVREKKELLIETINLEINSQQIDTLIALPIMSLGHLTSIIILLSHELTEKQTQLLDVFRTGTNQLGIIIEHRYQDDKLLASYQEIASANEALKEAQNQLVQSEKMATVGQLSAGIAHEINNPMGFIKSNLGSLGGYLEDFIDYIQKTKAHTEQLSKSNDEAIIQSVDELDKTWKDIDMDFLLEDTQNLFKESQQGIKRIIDIVGGLKRFSHQSEDKKEPCHVTTIIEEALKLANNELKYKGVIHRDFHQISEIEGNSGELLQVFLNLFVNAAHAMNEQGELNISVKESDHGVSVMISDNGCGIDQEHLDSIFNPFFTTKDVGVGTGLGLSISYGIIESHEGTINVTSKVGDGTTFNIWLPYPVSDSKLGQKENLE</sequence>
<dbReference type="PRINTS" id="PR00344">
    <property type="entry name" value="BCTRLSENSOR"/>
</dbReference>
<evidence type="ECO:0000259" key="5">
    <source>
        <dbReference type="PROSITE" id="PS50109"/>
    </source>
</evidence>
<dbReference type="InterPro" id="IPR036097">
    <property type="entry name" value="HisK_dim/P_sf"/>
</dbReference>
<dbReference type="PANTHER" id="PTHR43065">
    <property type="entry name" value="SENSOR HISTIDINE KINASE"/>
    <property type="match status" value="1"/>
</dbReference>
<protein>
    <recommendedName>
        <fullName evidence="2">histidine kinase</fullName>
        <ecNumber evidence="2">2.7.13.3</ecNumber>
    </recommendedName>
</protein>
<reference evidence="6 7" key="1">
    <citation type="journal article" date="2012" name="Stand. Genomic Sci.">
        <title>Complete genome sequence of Marinomonas posidonica type strain (IVIA-Po-181(T)).</title>
        <authorList>
            <person name="Lucas-Elio P."/>
            <person name="Goodwin L."/>
            <person name="Woyke T."/>
            <person name="Pitluck S."/>
            <person name="Nolan M."/>
            <person name="Kyrpides N.C."/>
            <person name="Detter J.C."/>
            <person name="Copeland A."/>
            <person name="Lu M."/>
            <person name="Bruce D."/>
            <person name="Detter C."/>
            <person name="Tapia R."/>
            <person name="Han S."/>
            <person name="Land M.L."/>
            <person name="Ivanova N."/>
            <person name="Mikhailova N."/>
            <person name="Johnston A.W."/>
            <person name="Sanchez-Amat A."/>
        </authorList>
    </citation>
    <scope>NUCLEOTIDE SEQUENCE [LARGE SCALE GENOMIC DNA]</scope>
    <source>
        <strain evidence="7">CECT 7376 / NCIMB 14433 / IVIA-Po-181</strain>
    </source>
</reference>
<dbReference type="EC" id="2.7.13.3" evidence="2"/>
<dbReference type="SUPFAM" id="SSF55874">
    <property type="entry name" value="ATPase domain of HSP90 chaperone/DNA topoisomerase II/histidine kinase"/>
    <property type="match status" value="1"/>
</dbReference>
<dbReference type="PANTHER" id="PTHR43065:SF50">
    <property type="entry name" value="HISTIDINE KINASE"/>
    <property type="match status" value="1"/>
</dbReference>
<comment type="catalytic activity">
    <reaction evidence="1">
        <text>ATP + protein L-histidine = ADP + protein N-phospho-L-histidine.</text>
        <dbReference type="EC" id="2.7.13.3"/>
    </reaction>
</comment>
<dbReference type="InterPro" id="IPR036890">
    <property type="entry name" value="HATPase_C_sf"/>
</dbReference>
<keyword evidence="6" id="KW-0808">Transferase</keyword>
<dbReference type="HOGENOM" id="CLU_000445_114_39_6"/>
<evidence type="ECO:0000313" key="6">
    <source>
        <dbReference type="EMBL" id="AEF54716.1"/>
    </source>
</evidence>
<dbReference type="InterPro" id="IPR004358">
    <property type="entry name" value="Sig_transdc_His_kin-like_C"/>
</dbReference>
<dbReference type="Gene3D" id="1.10.287.130">
    <property type="match status" value="1"/>
</dbReference>
<dbReference type="GO" id="GO:0000155">
    <property type="term" value="F:phosphorelay sensor kinase activity"/>
    <property type="evidence" value="ECO:0007669"/>
    <property type="project" value="InterPro"/>
</dbReference>
<name>F6CZX6_MARPP</name>
<feature type="coiled-coil region" evidence="4">
    <location>
        <begin position="7"/>
        <end position="34"/>
    </location>
</feature>
<accession>F6CZX6</accession>
<keyword evidence="4" id="KW-0175">Coiled coil</keyword>
<dbReference type="InterPro" id="IPR005467">
    <property type="entry name" value="His_kinase_dom"/>
</dbReference>
<keyword evidence="6" id="KW-0418">Kinase</keyword>
<dbReference type="Pfam" id="PF02518">
    <property type="entry name" value="HATPase_c"/>
    <property type="match status" value="1"/>
</dbReference>
<dbReference type="RefSeq" id="WP_013796191.1">
    <property type="nucleotide sequence ID" value="NC_015559.1"/>
</dbReference>
<feature type="coiled-coil region" evidence="4">
    <location>
        <begin position="209"/>
        <end position="236"/>
    </location>
</feature>
<keyword evidence="7" id="KW-1185">Reference proteome</keyword>
<dbReference type="Proteomes" id="UP000009230">
    <property type="component" value="Chromosome"/>
</dbReference>
<evidence type="ECO:0000313" key="7">
    <source>
        <dbReference type="Proteomes" id="UP000009230"/>
    </source>
</evidence>
<evidence type="ECO:0000256" key="4">
    <source>
        <dbReference type="SAM" id="Coils"/>
    </source>
</evidence>
<evidence type="ECO:0000256" key="3">
    <source>
        <dbReference type="ARBA" id="ARBA00022553"/>
    </source>
</evidence>
<dbReference type="SUPFAM" id="SSF47384">
    <property type="entry name" value="Homodimeric domain of signal transducing histidine kinase"/>
    <property type="match status" value="1"/>
</dbReference>
<dbReference type="PROSITE" id="PS50109">
    <property type="entry name" value="HIS_KIN"/>
    <property type="match status" value="1"/>
</dbReference>
<evidence type="ECO:0000256" key="2">
    <source>
        <dbReference type="ARBA" id="ARBA00012438"/>
    </source>
</evidence>
<dbReference type="KEGG" id="mpc:Mar181_1678"/>
<dbReference type="STRING" id="491952.Mar181_1678"/>
<evidence type="ECO:0000256" key="1">
    <source>
        <dbReference type="ARBA" id="ARBA00000085"/>
    </source>
</evidence>
<dbReference type="EMBL" id="CP002771">
    <property type="protein sequence ID" value="AEF54716.1"/>
    <property type="molecule type" value="Genomic_DNA"/>
</dbReference>
<gene>
    <name evidence="6" type="ordered locus">Mar181_1678</name>
</gene>
<feature type="domain" description="Histidine kinase" evidence="5">
    <location>
        <begin position="245"/>
        <end position="494"/>
    </location>
</feature>
<dbReference type="CDD" id="cd00082">
    <property type="entry name" value="HisKA"/>
    <property type="match status" value="1"/>
</dbReference>
<dbReference type="InterPro" id="IPR003594">
    <property type="entry name" value="HATPase_dom"/>
</dbReference>
<dbReference type="InterPro" id="IPR003661">
    <property type="entry name" value="HisK_dim/P_dom"/>
</dbReference>
<organism evidence="6 7">
    <name type="scientific">Marinomonas posidonica (strain CECT 7376 / NCIMB 14433 / IVIA-Po-181)</name>
    <dbReference type="NCBI Taxonomy" id="491952"/>
    <lineage>
        <taxon>Bacteria</taxon>
        <taxon>Pseudomonadati</taxon>
        <taxon>Pseudomonadota</taxon>
        <taxon>Gammaproteobacteria</taxon>
        <taxon>Oceanospirillales</taxon>
        <taxon>Oceanospirillaceae</taxon>
        <taxon>Marinomonas</taxon>
    </lineage>
</organism>
<dbReference type="Gene3D" id="3.30.565.10">
    <property type="entry name" value="Histidine kinase-like ATPase, C-terminal domain"/>
    <property type="match status" value="1"/>
</dbReference>
<dbReference type="SMART" id="SM00387">
    <property type="entry name" value="HATPase_c"/>
    <property type="match status" value="1"/>
</dbReference>
<keyword evidence="3" id="KW-0597">Phosphoprotein</keyword>
<proteinExistence type="predicted"/>